<dbReference type="Gene3D" id="3.20.20.70">
    <property type="entry name" value="Aldolase class I"/>
    <property type="match status" value="1"/>
</dbReference>
<feature type="non-terminal residue" evidence="2">
    <location>
        <position position="1"/>
    </location>
</feature>
<dbReference type="RefSeq" id="WP_048318301.1">
    <property type="nucleotide sequence ID" value="NZ_LFJV01000259.1"/>
</dbReference>
<evidence type="ECO:0000313" key="3">
    <source>
        <dbReference type="Proteomes" id="UP000036166"/>
    </source>
</evidence>
<dbReference type="AlphaFoldDB" id="A0A0J6C2I3"/>
<evidence type="ECO:0000313" key="2">
    <source>
        <dbReference type="EMBL" id="KMM30521.1"/>
    </source>
</evidence>
<organism evidence="2 3">
    <name type="scientific">Parabacteroides goldsteinii</name>
    <dbReference type="NCBI Taxonomy" id="328812"/>
    <lineage>
        <taxon>Bacteria</taxon>
        <taxon>Pseudomonadati</taxon>
        <taxon>Bacteroidota</taxon>
        <taxon>Bacteroidia</taxon>
        <taxon>Bacteroidales</taxon>
        <taxon>Tannerellaceae</taxon>
        <taxon>Parabacteroides</taxon>
    </lineage>
</organism>
<dbReference type="GO" id="GO:0015930">
    <property type="term" value="F:glutamate synthase activity"/>
    <property type="evidence" value="ECO:0007669"/>
    <property type="project" value="InterPro"/>
</dbReference>
<dbReference type="Proteomes" id="UP000036166">
    <property type="component" value="Unassembled WGS sequence"/>
</dbReference>
<dbReference type="PATRIC" id="fig|328812.4.peg.2479"/>
<proteinExistence type="predicted"/>
<sequence>DDRGLVDGNGFAMPMLLAIRHVHQLLIKADLRMSTSLVAKSGETREVHHVACLLAYGANAIVPYLAQRTVEQLTLTEGLQGTVVDNVKTYT</sequence>
<dbReference type="InterPro" id="IPR006982">
    <property type="entry name" value="Glu_synth_centr_N"/>
</dbReference>
<comment type="caution">
    <text evidence="2">The sequence shown here is derived from an EMBL/GenBank/DDBJ whole genome shotgun (WGS) entry which is preliminary data.</text>
</comment>
<protein>
    <recommendedName>
        <fullName evidence="1">Glutamate synthase central-N domain-containing protein</fullName>
    </recommendedName>
</protein>
<accession>A0A0J6C2I3</accession>
<dbReference type="Pfam" id="PF04898">
    <property type="entry name" value="Glu_syn_central"/>
    <property type="match status" value="1"/>
</dbReference>
<reference evidence="2 3" key="1">
    <citation type="submission" date="2015-06" db="EMBL/GenBank/DDBJ databases">
        <title>Draft Genome Sequence of Parabacteroides goldsteinii with Putative Novel Metallo-Beta-Lactamases Isolated from a Blood Culture from a Human Patient.</title>
        <authorList>
            <person name="Krogh T.J."/>
            <person name="Agergaard C.N."/>
            <person name="Moller-Jensen J."/>
            <person name="Justesen U.S."/>
        </authorList>
    </citation>
    <scope>NUCLEOTIDE SEQUENCE [LARGE SCALE GENOMIC DNA]</scope>
    <source>
        <strain evidence="2 3">910340</strain>
    </source>
</reference>
<gene>
    <name evidence="2" type="ORF">ACM15_27535</name>
</gene>
<feature type="domain" description="Glutamate synthase central-N" evidence="1">
    <location>
        <begin position="2"/>
        <end position="79"/>
    </location>
</feature>
<name>A0A0J6C2I3_9BACT</name>
<evidence type="ECO:0000259" key="1">
    <source>
        <dbReference type="Pfam" id="PF04898"/>
    </source>
</evidence>
<dbReference type="EMBL" id="LFJV01000259">
    <property type="protein sequence ID" value="KMM30521.1"/>
    <property type="molecule type" value="Genomic_DNA"/>
</dbReference>
<feature type="non-terminal residue" evidence="2">
    <location>
        <position position="91"/>
    </location>
</feature>
<dbReference type="SUPFAM" id="SSF51395">
    <property type="entry name" value="FMN-linked oxidoreductases"/>
    <property type="match status" value="1"/>
</dbReference>
<dbReference type="InterPro" id="IPR013785">
    <property type="entry name" value="Aldolase_TIM"/>
</dbReference>